<protein>
    <recommendedName>
        <fullName evidence="1">GAF domain-containing protein</fullName>
    </recommendedName>
</protein>
<keyword evidence="3" id="KW-1185">Reference proteome</keyword>
<comment type="caution">
    <text evidence="2">The sequence shown here is derived from an EMBL/GenBank/DDBJ whole genome shotgun (WGS) entry which is preliminary data.</text>
</comment>
<evidence type="ECO:0000313" key="3">
    <source>
        <dbReference type="Proteomes" id="UP001501867"/>
    </source>
</evidence>
<dbReference type="InterPro" id="IPR003018">
    <property type="entry name" value="GAF"/>
</dbReference>
<evidence type="ECO:0000313" key="2">
    <source>
        <dbReference type="EMBL" id="GAA0290581.1"/>
    </source>
</evidence>
<dbReference type="SUPFAM" id="SSF55781">
    <property type="entry name" value="GAF domain-like"/>
    <property type="match status" value="1"/>
</dbReference>
<sequence>MVDPVVPLAEGVLTQLYGLGSPRRARQLLRAAADRHEVAVRMLAQPIVDTWWRPGPDATVPPLPRAPDLPLTGALATDPGIPGRILVRGLELCGSGCGDVQLVNATTGQLVLVALEGLPAEFATYFAEVDTDGTACAHARHLARRVCVADVAASALFTPASRQAMLEAGSRAVHSTPWIGPDGHCMGMISLHGSRPGAHVTPAEGHALDALAAEAAAWAVWRRAIHVHDALEDLRASAATSAQRPRR</sequence>
<evidence type="ECO:0000259" key="1">
    <source>
        <dbReference type="Pfam" id="PF01590"/>
    </source>
</evidence>
<accession>A0ABN0VDK1</accession>
<gene>
    <name evidence="2" type="ORF">GCM10010302_31420</name>
</gene>
<dbReference type="EMBL" id="BAAABV010000015">
    <property type="protein sequence ID" value="GAA0290581.1"/>
    <property type="molecule type" value="Genomic_DNA"/>
</dbReference>
<name>A0ABN0VDK1_9ACTN</name>
<dbReference type="Pfam" id="PF01590">
    <property type="entry name" value="GAF"/>
    <property type="match status" value="1"/>
</dbReference>
<proteinExistence type="predicted"/>
<feature type="domain" description="GAF" evidence="1">
    <location>
        <begin position="128"/>
        <end position="216"/>
    </location>
</feature>
<organism evidence="2 3">
    <name type="scientific">Streptomyces polychromogenes</name>
    <dbReference type="NCBI Taxonomy" id="67342"/>
    <lineage>
        <taxon>Bacteria</taxon>
        <taxon>Bacillati</taxon>
        <taxon>Actinomycetota</taxon>
        <taxon>Actinomycetes</taxon>
        <taxon>Kitasatosporales</taxon>
        <taxon>Streptomycetaceae</taxon>
        <taxon>Streptomyces</taxon>
    </lineage>
</organism>
<dbReference type="Proteomes" id="UP001501867">
    <property type="component" value="Unassembled WGS sequence"/>
</dbReference>
<reference evidence="2 3" key="1">
    <citation type="journal article" date="2019" name="Int. J. Syst. Evol. Microbiol.">
        <title>The Global Catalogue of Microorganisms (GCM) 10K type strain sequencing project: providing services to taxonomists for standard genome sequencing and annotation.</title>
        <authorList>
            <consortium name="The Broad Institute Genomics Platform"/>
            <consortium name="The Broad Institute Genome Sequencing Center for Infectious Disease"/>
            <person name="Wu L."/>
            <person name="Ma J."/>
        </authorList>
    </citation>
    <scope>NUCLEOTIDE SEQUENCE [LARGE SCALE GENOMIC DNA]</scope>
    <source>
        <strain evidence="2 3">JCM 4505</strain>
    </source>
</reference>
<dbReference type="InterPro" id="IPR029016">
    <property type="entry name" value="GAF-like_dom_sf"/>
</dbReference>
<dbReference type="Gene3D" id="3.30.450.40">
    <property type="match status" value="1"/>
</dbReference>